<feature type="transmembrane region" description="Helical" evidence="1">
    <location>
        <begin position="36"/>
        <end position="55"/>
    </location>
</feature>
<name>A0A9Q3V5Y2_9FLAO</name>
<feature type="transmembrane region" description="Helical" evidence="1">
    <location>
        <begin position="75"/>
        <end position="96"/>
    </location>
</feature>
<keyword evidence="1" id="KW-0472">Membrane</keyword>
<comment type="caution">
    <text evidence="2">The sequence shown here is derived from an EMBL/GenBank/DDBJ whole genome shotgun (WGS) entry which is preliminary data.</text>
</comment>
<evidence type="ECO:0000313" key="2">
    <source>
        <dbReference type="EMBL" id="MCD1117739.1"/>
    </source>
</evidence>
<feature type="transmembrane region" description="Helical" evidence="1">
    <location>
        <begin position="102"/>
        <end position="128"/>
    </location>
</feature>
<accession>A0A9Q3V5Y2</accession>
<dbReference type="Proteomes" id="UP001108025">
    <property type="component" value="Unassembled WGS sequence"/>
</dbReference>
<dbReference type="InterPro" id="IPR016833">
    <property type="entry name" value="Put_Na-Bile_cotransptr"/>
</dbReference>
<feature type="transmembrane region" description="Helical" evidence="1">
    <location>
        <begin position="234"/>
        <end position="254"/>
    </location>
</feature>
<sequence>MKLITKIFTKQNTFLLLLVVMVVLAKLIPFQSSYSQYFNLSAFIDWGIAGIFLLYGLKLNLKEVVKDVSNWKLHLLIQSGTFIIFPLLVLIFYPFIKDSEYYNIWLSVFFLASLPSTVSSSVVMVSIAKGNVTSAIFNASISGLIGIIMTPLLMSFFLVSNSSSGNQTEIIQQLLIKVLLPIILGVLLNPVFKKWVTKYSKIFAEFDRLIILLIVYESFSGAFIENIFASVPSAVFLILALSVIFLFFSVYYILKILAEKMNFKPKEVITATFCGSKKSLVHGSLFLLVLGIPDEQKVLFLLPVMVYHSFQLFYVSWLANKIAKRMEIVDSKI</sequence>
<feature type="transmembrane region" description="Helical" evidence="1">
    <location>
        <begin position="170"/>
        <end position="188"/>
    </location>
</feature>
<dbReference type="PANTHER" id="PTHR18640">
    <property type="entry name" value="SOLUTE CARRIER FAMILY 10 MEMBER 7"/>
    <property type="match status" value="1"/>
</dbReference>
<proteinExistence type="predicted"/>
<dbReference type="EMBL" id="JAJNAY010000001">
    <property type="protein sequence ID" value="MCD1117739.1"/>
    <property type="molecule type" value="Genomic_DNA"/>
</dbReference>
<dbReference type="InterPro" id="IPR038770">
    <property type="entry name" value="Na+/solute_symporter_sf"/>
</dbReference>
<gene>
    <name evidence="2" type="ORF">LO744_12805</name>
</gene>
<organism evidence="2 3">
    <name type="scientific">Chryseobacterium turcicum</name>
    <dbReference type="NCBI Taxonomy" id="2898076"/>
    <lineage>
        <taxon>Bacteria</taxon>
        <taxon>Pseudomonadati</taxon>
        <taxon>Bacteroidota</taxon>
        <taxon>Flavobacteriia</taxon>
        <taxon>Flavobacteriales</taxon>
        <taxon>Weeksellaceae</taxon>
        <taxon>Chryseobacterium group</taxon>
        <taxon>Chryseobacterium</taxon>
    </lineage>
</organism>
<dbReference type="Gene3D" id="1.20.1530.20">
    <property type="match status" value="1"/>
</dbReference>
<feature type="transmembrane region" description="Helical" evidence="1">
    <location>
        <begin position="298"/>
        <end position="319"/>
    </location>
</feature>
<dbReference type="PIRSF" id="PIRSF026166">
    <property type="entry name" value="UCP026166"/>
    <property type="match status" value="1"/>
</dbReference>
<keyword evidence="3" id="KW-1185">Reference proteome</keyword>
<feature type="transmembrane region" description="Helical" evidence="1">
    <location>
        <begin position="275"/>
        <end position="292"/>
    </location>
</feature>
<dbReference type="RefSeq" id="WP_230669801.1">
    <property type="nucleotide sequence ID" value="NZ_JAJNAY010000001.1"/>
</dbReference>
<feature type="transmembrane region" description="Helical" evidence="1">
    <location>
        <begin position="209"/>
        <end position="228"/>
    </location>
</feature>
<reference evidence="2" key="1">
    <citation type="submission" date="2021-11" db="EMBL/GenBank/DDBJ databases">
        <title>Description of novel Chryseobacterium species.</title>
        <authorList>
            <person name="Saticioglu I.B."/>
            <person name="Ay H."/>
            <person name="Altun S."/>
            <person name="Duman M."/>
        </authorList>
    </citation>
    <scope>NUCLEOTIDE SEQUENCE</scope>
    <source>
        <strain evidence="2">C-17</strain>
    </source>
</reference>
<feature type="transmembrane region" description="Helical" evidence="1">
    <location>
        <begin position="135"/>
        <end position="158"/>
    </location>
</feature>
<evidence type="ECO:0000256" key="1">
    <source>
        <dbReference type="SAM" id="Phobius"/>
    </source>
</evidence>
<dbReference type="AlphaFoldDB" id="A0A9Q3V5Y2"/>
<dbReference type="GO" id="GO:0005886">
    <property type="term" value="C:plasma membrane"/>
    <property type="evidence" value="ECO:0007669"/>
    <property type="project" value="TreeGrafter"/>
</dbReference>
<keyword evidence="1" id="KW-0812">Transmembrane</keyword>
<dbReference type="PANTHER" id="PTHR18640:SF5">
    <property type="entry name" value="SODIUM_BILE ACID COTRANSPORTER 7"/>
    <property type="match status" value="1"/>
</dbReference>
<feature type="transmembrane region" description="Helical" evidence="1">
    <location>
        <begin position="12"/>
        <end position="30"/>
    </location>
</feature>
<evidence type="ECO:0000313" key="3">
    <source>
        <dbReference type="Proteomes" id="UP001108025"/>
    </source>
</evidence>
<protein>
    <submittedName>
        <fullName evidence="2">Bile acid:sodium symporter</fullName>
    </submittedName>
</protein>
<keyword evidence="1" id="KW-1133">Transmembrane helix</keyword>
<dbReference type="Pfam" id="PF13593">
    <property type="entry name" value="SBF_like"/>
    <property type="match status" value="1"/>
</dbReference>